<dbReference type="EMBL" id="JANBPU010000029">
    <property type="protein sequence ID" value="KAJ1919308.1"/>
    <property type="molecule type" value="Genomic_DNA"/>
</dbReference>
<dbReference type="PANTHER" id="PTHR16038:SF4">
    <property type="entry name" value="WD REPEAT-CONTAINING PROTEIN 74"/>
    <property type="match status" value="1"/>
</dbReference>
<dbReference type="InterPro" id="IPR037379">
    <property type="entry name" value="WDR74/Nsa1"/>
</dbReference>
<sequence>MRVYTSDEAGLFKAIDLDLNVSYEQVRALAAKKAKTKPDEKDAEKPEKSKKSTNNKDTQVAGGVKTKILNGTVDRKREIQATSQLVSLDEGDNHSLSKLVGVARRDGTVEAIELPTGKTRHTYLDQDFQQSVKIRINGHFITEKKYVGINVTPEHFLTCTNLGRVRYQRWDDSDNPTLIQLPFDINVMRAHHKCPNAFIVGGQEHELRLWDIERLASEYSIPETASQKSWPWAKPQSTKPLFESENVEPDFLGLRVPVWITDAWFLDSDNATQPGDLTKFIVSTNYKQIRIYDAKSGRRPVKDWEFGDYPIRNLAVSPTGNDVFYADTTGKVGHLDIRTGKEIGQLKGFAGTVTSMCLNRDGSLLATVGLDRFLRLHETNSANHKLRHKVYLKQRLTNVVVDWSSEKTEEEEAEEMWHDMATVKSDSKRKRKSR</sequence>
<organism evidence="3 4">
    <name type="scientific">Mycoemilia scoparia</name>
    <dbReference type="NCBI Taxonomy" id="417184"/>
    <lineage>
        <taxon>Eukaryota</taxon>
        <taxon>Fungi</taxon>
        <taxon>Fungi incertae sedis</taxon>
        <taxon>Zoopagomycota</taxon>
        <taxon>Kickxellomycotina</taxon>
        <taxon>Kickxellomycetes</taxon>
        <taxon>Kickxellales</taxon>
        <taxon>Kickxellaceae</taxon>
        <taxon>Mycoemilia</taxon>
    </lineage>
</organism>
<evidence type="ECO:0000313" key="4">
    <source>
        <dbReference type="Proteomes" id="UP001150538"/>
    </source>
</evidence>
<dbReference type="Proteomes" id="UP001150538">
    <property type="component" value="Unassembled WGS sequence"/>
</dbReference>
<dbReference type="GO" id="GO:0005730">
    <property type="term" value="C:nucleolus"/>
    <property type="evidence" value="ECO:0007669"/>
    <property type="project" value="InterPro"/>
</dbReference>
<feature type="compositionally biased region" description="Basic and acidic residues" evidence="2">
    <location>
        <begin position="36"/>
        <end position="50"/>
    </location>
</feature>
<dbReference type="GO" id="GO:0042273">
    <property type="term" value="P:ribosomal large subunit biogenesis"/>
    <property type="evidence" value="ECO:0007669"/>
    <property type="project" value="InterPro"/>
</dbReference>
<evidence type="ECO:0000256" key="2">
    <source>
        <dbReference type="SAM" id="MobiDB-lite"/>
    </source>
</evidence>
<dbReference type="InterPro" id="IPR011047">
    <property type="entry name" value="Quinoprotein_ADH-like_sf"/>
</dbReference>
<proteinExistence type="predicted"/>
<accession>A0A9W8DR31</accession>
<dbReference type="CDD" id="cd22857">
    <property type="entry name" value="WDR74"/>
    <property type="match status" value="1"/>
</dbReference>
<feature type="region of interest" description="Disordered" evidence="2">
    <location>
        <begin position="28"/>
        <end position="63"/>
    </location>
</feature>
<name>A0A9W8DR31_9FUNG</name>
<dbReference type="AlphaFoldDB" id="A0A9W8DR31"/>
<comment type="subunit">
    <text evidence="1">Component of the pre-66S ribosomal particle.</text>
</comment>
<dbReference type="SMART" id="SM00320">
    <property type="entry name" value="WD40"/>
    <property type="match status" value="3"/>
</dbReference>
<evidence type="ECO:0000256" key="1">
    <source>
        <dbReference type="ARBA" id="ARBA00011187"/>
    </source>
</evidence>
<dbReference type="PANTHER" id="PTHR16038">
    <property type="entry name" value="NOP SEVEN ASSOCIATED PROTEIN 1"/>
    <property type="match status" value="1"/>
</dbReference>
<dbReference type="Gene3D" id="2.130.10.10">
    <property type="entry name" value="YVTN repeat-like/Quinoprotein amine dehydrogenase"/>
    <property type="match status" value="1"/>
</dbReference>
<comment type="caution">
    <text evidence="3">The sequence shown here is derived from an EMBL/GenBank/DDBJ whole genome shotgun (WGS) entry which is preliminary data.</text>
</comment>
<keyword evidence="4" id="KW-1185">Reference proteome</keyword>
<feature type="region of interest" description="Disordered" evidence="2">
    <location>
        <begin position="410"/>
        <end position="434"/>
    </location>
</feature>
<dbReference type="OrthoDB" id="18388at2759"/>
<dbReference type="SUPFAM" id="SSF50998">
    <property type="entry name" value="Quinoprotein alcohol dehydrogenase-like"/>
    <property type="match status" value="1"/>
</dbReference>
<evidence type="ECO:0000313" key="3">
    <source>
        <dbReference type="EMBL" id="KAJ1919308.1"/>
    </source>
</evidence>
<reference evidence="3" key="1">
    <citation type="submission" date="2022-07" db="EMBL/GenBank/DDBJ databases">
        <title>Phylogenomic reconstructions and comparative analyses of Kickxellomycotina fungi.</title>
        <authorList>
            <person name="Reynolds N.K."/>
            <person name="Stajich J.E."/>
            <person name="Barry K."/>
            <person name="Grigoriev I.V."/>
            <person name="Crous P."/>
            <person name="Smith M.E."/>
        </authorList>
    </citation>
    <scope>NUCLEOTIDE SEQUENCE</scope>
    <source>
        <strain evidence="3">NBRC 100468</strain>
    </source>
</reference>
<dbReference type="InterPro" id="IPR001680">
    <property type="entry name" value="WD40_rpt"/>
</dbReference>
<dbReference type="InterPro" id="IPR015943">
    <property type="entry name" value="WD40/YVTN_repeat-like_dom_sf"/>
</dbReference>
<protein>
    <submittedName>
        <fullName evidence="3">Ribosome biogenesis protein nsa1 (NOP7-associated protein 1)</fullName>
    </submittedName>
</protein>
<gene>
    <name evidence="3" type="primary">NSA1</name>
    <name evidence="3" type="ORF">H4219_002070</name>
</gene>
<dbReference type="GO" id="GO:0030687">
    <property type="term" value="C:preribosome, large subunit precursor"/>
    <property type="evidence" value="ECO:0007669"/>
    <property type="project" value="TreeGrafter"/>
</dbReference>